<sequence>MVKNLGTGYGKENTEGDEATSAHIEASEEAFSTEEDYQLIQFKGSLLLQAKEVTSFRPEVPDEVIDKVNVVNFPLSESRICEKILNDKNLVDYGLWRKGAKLPSCPKQEIVKVTFGNLAHSSLRMKFALKDKKRKIGVASSSQPQLLSKSKTVAASSPLKSSEHPVLVTASTEVPLGQSISSSPLPESLNKGKGKAVIDEAAEKTSKKRKADVGESGLLNDAWKAFKLSKRAAKDSPLLRFQQGISASIEESLSTNDWKVIEKTPRASIPHMVAKYLAMLQEDYKGIPHLGTEEFTCFVDGLEEDEAGALMRAFVDSDDEEVAEQVGEEVAQDLVEAEPSGDQVGQNAAAIQQ</sequence>
<evidence type="ECO:0000313" key="3">
    <source>
        <dbReference type="Proteomes" id="UP000237000"/>
    </source>
</evidence>
<dbReference type="EMBL" id="JXTC01000078">
    <property type="protein sequence ID" value="PON91016.1"/>
    <property type="molecule type" value="Genomic_DNA"/>
</dbReference>
<evidence type="ECO:0000256" key="1">
    <source>
        <dbReference type="SAM" id="MobiDB-lite"/>
    </source>
</evidence>
<dbReference type="AlphaFoldDB" id="A0A2P5EZQ2"/>
<evidence type="ECO:0000313" key="2">
    <source>
        <dbReference type="EMBL" id="PON91016.1"/>
    </source>
</evidence>
<comment type="caution">
    <text evidence="2">The sequence shown here is derived from an EMBL/GenBank/DDBJ whole genome shotgun (WGS) entry which is preliminary data.</text>
</comment>
<reference evidence="3" key="1">
    <citation type="submission" date="2016-06" db="EMBL/GenBank/DDBJ databases">
        <title>Parallel loss of symbiosis genes in relatives of nitrogen-fixing non-legume Parasponia.</title>
        <authorList>
            <person name="Van Velzen R."/>
            <person name="Holmer R."/>
            <person name="Bu F."/>
            <person name="Rutten L."/>
            <person name="Van Zeijl A."/>
            <person name="Liu W."/>
            <person name="Santuari L."/>
            <person name="Cao Q."/>
            <person name="Sharma T."/>
            <person name="Shen D."/>
            <person name="Roswanjaya Y."/>
            <person name="Wardhani T."/>
            <person name="Kalhor M.S."/>
            <person name="Jansen J."/>
            <person name="Van den Hoogen J."/>
            <person name="Gungor B."/>
            <person name="Hartog M."/>
            <person name="Hontelez J."/>
            <person name="Verver J."/>
            <person name="Yang W.-C."/>
            <person name="Schijlen E."/>
            <person name="Repin R."/>
            <person name="Schilthuizen M."/>
            <person name="Schranz E."/>
            <person name="Heidstra R."/>
            <person name="Miyata K."/>
            <person name="Fedorova E."/>
            <person name="Kohlen W."/>
            <person name="Bisseling T."/>
            <person name="Smit S."/>
            <person name="Geurts R."/>
        </authorList>
    </citation>
    <scope>NUCLEOTIDE SEQUENCE [LARGE SCALE GENOMIC DNA]</scope>
    <source>
        <strain evidence="3">cv. RG33-2</strain>
    </source>
</reference>
<protein>
    <submittedName>
        <fullName evidence="2">Uncharacterized protein</fullName>
    </submittedName>
</protein>
<gene>
    <name evidence="2" type="ORF">TorRG33x02_132340</name>
</gene>
<name>A0A2P5EZQ2_TREOI</name>
<accession>A0A2P5EZQ2</accession>
<keyword evidence="3" id="KW-1185">Reference proteome</keyword>
<organism evidence="2 3">
    <name type="scientific">Trema orientale</name>
    <name type="common">Charcoal tree</name>
    <name type="synonym">Celtis orientalis</name>
    <dbReference type="NCBI Taxonomy" id="63057"/>
    <lineage>
        <taxon>Eukaryota</taxon>
        <taxon>Viridiplantae</taxon>
        <taxon>Streptophyta</taxon>
        <taxon>Embryophyta</taxon>
        <taxon>Tracheophyta</taxon>
        <taxon>Spermatophyta</taxon>
        <taxon>Magnoliopsida</taxon>
        <taxon>eudicotyledons</taxon>
        <taxon>Gunneridae</taxon>
        <taxon>Pentapetalae</taxon>
        <taxon>rosids</taxon>
        <taxon>fabids</taxon>
        <taxon>Rosales</taxon>
        <taxon>Cannabaceae</taxon>
        <taxon>Trema</taxon>
    </lineage>
</organism>
<dbReference type="Proteomes" id="UP000237000">
    <property type="component" value="Unassembled WGS sequence"/>
</dbReference>
<dbReference type="InParanoid" id="A0A2P5EZQ2"/>
<proteinExistence type="predicted"/>
<feature type="region of interest" description="Disordered" evidence="1">
    <location>
        <begin position="1"/>
        <end position="22"/>
    </location>
</feature>